<feature type="compositionally biased region" description="Polar residues" evidence="1">
    <location>
        <begin position="93"/>
        <end position="106"/>
    </location>
</feature>
<dbReference type="OrthoDB" id="3269047at2759"/>
<feature type="compositionally biased region" description="Low complexity" evidence="1">
    <location>
        <begin position="220"/>
        <end position="236"/>
    </location>
</feature>
<protein>
    <submittedName>
        <fullName evidence="2">Uncharacterized protein</fullName>
    </submittedName>
</protein>
<feature type="region of interest" description="Disordered" evidence="1">
    <location>
        <begin position="172"/>
        <end position="236"/>
    </location>
</feature>
<dbReference type="AlphaFoldDB" id="A0A0D0DQY8"/>
<accession>A0A0D0DQY8</accession>
<evidence type="ECO:0000313" key="3">
    <source>
        <dbReference type="Proteomes" id="UP000054538"/>
    </source>
</evidence>
<reference evidence="3" key="2">
    <citation type="submission" date="2015-01" db="EMBL/GenBank/DDBJ databases">
        <title>Evolutionary Origins and Diversification of the Mycorrhizal Mutualists.</title>
        <authorList>
            <consortium name="DOE Joint Genome Institute"/>
            <consortium name="Mycorrhizal Genomics Consortium"/>
            <person name="Kohler A."/>
            <person name="Kuo A."/>
            <person name="Nagy L.G."/>
            <person name="Floudas D."/>
            <person name="Copeland A."/>
            <person name="Barry K.W."/>
            <person name="Cichocki N."/>
            <person name="Veneault-Fourrey C."/>
            <person name="LaButti K."/>
            <person name="Lindquist E.A."/>
            <person name="Lipzen A."/>
            <person name="Lundell T."/>
            <person name="Morin E."/>
            <person name="Murat C."/>
            <person name="Riley R."/>
            <person name="Ohm R."/>
            <person name="Sun H."/>
            <person name="Tunlid A."/>
            <person name="Henrissat B."/>
            <person name="Grigoriev I.V."/>
            <person name="Hibbett D.S."/>
            <person name="Martin F."/>
        </authorList>
    </citation>
    <scope>NUCLEOTIDE SEQUENCE [LARGE SCALE GENOMIC DNA]</scope>
    <source>
        <strain evidence="3">Ve08.2h10</strain>
    </source>
</reference>
<dbReference type="Proteomes" id="UP000054538">
    <property type="component" value="Unassembled WGS sequence"/>
</dbReference>
<gene>
    <name evidence="2" type="ORF">PAXRUDRAFT_141458</name>
</gene>
<sequence length="571" mass="59796">MSPTTTVTLAKSLELHPQKPSSKLVNRSQDDPQAKQEPIQTVSRRPPILSKQTSVQEQVYTQKVPHRSSKPIINWFQRKLAGTVRARRIPDGNTPNGQQNAISSGKSRVGITAAPASRANGRSVSSSWPQPTPASAQRQGSNKHRRGVPPATSQWRTISLNDVDTENNVFLHSDDEDNADASTHGSSLARDSMWSPASALEADEDASLRPIPPSAPPSPSLSHSSSSYLSQSRTFRSMAASTKPTTVLSIDLPPPGIGHIAQVPVTPISYVAPRHAPHARSSSTGTNGGLVGSGASITFSALPSSLQPPTRSPPSIAYANLGSSSLGSLGSNIHGLQAPLHTAHHPRNNPRPSSPPLDNASMLTLASSAYAVPGARMAIGSLGSATLSGLVGGGDSISHLGGSVLGDPEGETLSQFLLGDDDRLDAYGERDADASLRALRPRSSRRGSWESEVSGWSARILGTGAGLSTRSKSLWTSNSMKTGGPLSLEDGDDDRENEGVDVVEGGAGTKLPLELEDRIVSVPDGENNDQSQVGSEGDGTRVVSEDVSSTLGRSTGASVWRASSTAQETHK</sequence>
<feature type="region of interest" description="Disordered" evidence="1">
    <location>
        <begin position="520"/>
        <end position="571"/>
    </location>
</feature>
<feature type="region of interest" description="Disordered" evidence="1">
    <location>
        <begin position="340"/>
        <end position="360"/>
    </location>
</feature>
<dbReference type="EMBL" id="KN825062">
    <property type="protein sequence ID" value="KIK95138.1"/>
    <property type="molecule type" value="Genomic_DNA"/>
</dbReference>
<feature type="region of interest" description="Disordered" evidence="1">
    <location>
        <begin position="475"/>
        <end position="499"/>
    </location>
</feature>
<feature type="compositionally biased region" description="Acidic residues" evidence="1">
    <location>
        <begin position="489"/>
        <end position="499"/>
    </location>
</feature>
<feature type="compositionally biased region" description="Pro residues" evidence="1">
    <location>
        <begin position="210"/>
        <end position="219"/>
    </location>
</feature>
<feature type="compositionally biased region" description="Polar residues" evidence="1">
    <location>
        <begin position="151"/>
        <end position="160"/>
    </location>
</feature>
<proteinExistence type="predicted"/>
<evidence type="ECO:0000256" key="1">
    <source>
        <dbReference type="SAM" id="MobiDB-lite"/>
    </source>
</evidence>
<feature type="compositionally biased region" description="Polar residues" evidence="1">
    <location>
        <begin position="120"/>
        <end position="140"/>
    </location>
</feature>
<organism evidence="2 3">
    <name type="scientific">Paxillus rubicundulus Ve08.2h10</name>
    <dbReference type="NCBI Taxonomy" id="930991"/>
    <lineage>
        <taxon>Eukaryota</taxon>
        <taxon>Fungi</taxon>
        <taxon>Dikarya</taxon>
        <taxon>Basidiomycota</taxon>
        <taxon>Agaricomycotina</taxon>
        <taxon>Agaricomycetes</taxon>
        <taxon>Agaricomycetidae</taxon>
        <taxon>Boletales</taxon>
        <taxon>Paxilineae</taxon>
        <taxon>Paxillaceae</taxon>
        <taxon>Paxillus</taxon>
    </lineage>
</organism>
<name>A0A0D0DQY8_9AGAM</name>
<feature type="compositionally biased region" description="Polar residues" evidence="1">
    <location>
        <begin position="50"/>
        <end position="61"/>
    </location>
</feature>
<dbReference type="InParanoid" id="A0A0D0DQY8"/>
<feature type="region of interest" description="Disordered" evidence="1">
    <location>
        <begin position="86"/>
        <end position="160"/>
    </location>
</feature>
<feature type="compositionally biased region" description="Polar residues" evidence="1">
    <location>
        <begin position="546"/>
        <end position="571"/>
    </location>
</feature>
<keyword evidence="3" id="KW-1185">Reference proteome</keyword>
<dbReference type="HOGENOM" id="CLU_025278_0_0_1"/>
<reference evidence="2 3" key="1">
    <citation type="submission" date="2014-04" db="EMBL/GenBank/DDBJ databases">
        <authorList>
            <consortium name="DOE Joint Genome Institute"/>
            <person name="Kuo A."/>
            <person name="Kohler A."/>
            <person name="Jargeat P."/>
            <person name="Nagy L.G."/>
            <person name="Floudas D."/>
            <person name="Copeland A."/>
            <person name="Barry K.W."/>
            <person name="Cichocki N."/>
            <person name="Veneault-Fourrey C."/>
            <person name="LaButti K."/>
            <person name="Lindquist E.A."/>
            <person name="Lipzen A."/>
            <person name="Lundell T."/>
            <person name="Morin E."/>
            <person name="Murat C."/>
            <person name="Sun H."/>
            <person name="Tunlid A."/>
            <person name="Henrissat B."/>
            <person name="Grigoriev I.V."/>
            <person name="Hibbett D.S."/>
            <person name="Martin F."/>
            <person name="Nordberg H.P."/>
            <person name="Cantor M.N."/>
            <person name="Hua S.X."/>
        </authorList>
    </citation>
    <scope>NUCLEOTIDE SEQUENCE [LARGE SCALE GENOMIC DNA]</scope>
    <source>
        <strain evidence="2 3">Ve08.2h10</strain>
    </source>
</reference>
<evidence type="ECO:0000313" key="2">
    <source>
        <dbReference type="EMBL" id="KIK95138.1"/>
    </source>
</evidence>
<feature type="region of interest" description="Disordered" evidence="1">
    <location>
        <begin position="1"/>
        <end position="68"/>
    </location>
</feature>